<proteinExistence type="inferred from homology"/>
<keyword evidence="9" id="KW-1185">Reference proteome</keyword>
<dbReference type="Proteomes" id="UP001283361">
    <property type="component" value="Unassembled WGS sequence"/>
</dbReference>
<feature type="compositionally biased region" description="Polar residues" evidence="6">
    <location>
        <begin position="917"/>
        <end position="927"/>
    </location>
</feature>
<feature type="compositionally biased region" description="Polar residues" evidence="6">
    <location>
        <begin position="849"/>
        <end position="859"/>
    </location>
</feature>
<feature type="compositionally biased region" description="Polar residues" evidence="6">
    <location>
        <begin position="975"/>
        <end position="988"/>
    </location>
</feature>
<feature type="compositionally biased region" description="Polar residues" evidence="6">
    <location>
        <begin position="718"/>
        <end position="735"/>
    </location>
</feature>
<dbReference type="InterPro" id="IPR018787">
    <property type="entry name" value="DUF2371_TMEM200"/>
</dbReference>
<keyword evidence="5 7" id="KW-0472">Membrane</keyword>
<feature type="region of interest" description="Disordered" evidence="6">
    <location>
        <begin position="314"/>
        <end position="336"/>
    </location>
</feature>
<feature type="region of interest" description="Disordered" evidence="6">
    <location>
        <begin position="848"/>
        <end position="868"/>
    </location>
</feature>
<evidence type="ECO:0000256" key="5">
    <source>
        <dbReference type="ARBA" id="ARBA00023136"/>
    </source>
</evidence>
<evidence type="ECO:0000256" key="1">
    <source>
        <dbReference type="ARBA" id="ARBA00004141"/>
    </source>
</evidence>
<dbReference type="AlphaFoldDB" id="A0AAE0YPD1"/>
<feature type="compositionally biased region" description="Basic and acidic residues" evidence="6">
    <location>
        <begin position="1067"/>
        <end position="1076"/>
    </location>
</feature>
<comment type="similarity">
    <text evidence="2">Belongs to the TMEM200 family.</text>
</comment>
<feature type="compositionally biased region" description="Polar residues" evidence="6">
    <location>
        <begin position="89"/>
        <end position="102"/>
    </location>
</feature>
<feature type="region of interest" description="Disordered" evidence="6">
    <location>
        <begin position="1062"/>
        <end position="1105"/>
    </location>
</feature>
<gene>
    <name evidence="8" type="ORF">RRG08_009121</name>
</gene>
<name>A0AAE0YPD1_9GAST</name>
<dbReference type="GO" id="GO:0016020">
    <property type="term" value="C:membrane"/>
    <property type="evidence" value="ECO:0007669"/>
    <property type="project" value="UniProtKB-SubCell"/>
</dbReference>
<evidence type="ECO:0000256" key="4">
    <source>
        <dbReference type="ARBA" id="ARBA00022989"/>
    </source>
</evidence>
<feature type="compositionally biased region" description="Low complexity" evidence="6">
    <location>
        <begin position="143"/>
        <end position="155"/>
    </location>
</feature>
<feature type="region of interest" description="Disordered" evidence="6">
    <location>
        <begin position="946"/>
        <end position="988"/>
    </location>
</feature>
<evidence type="ECO:0000256" key="2">
    <source>
        <dbReference type="ARBA" id="ARBA00005308"/>
    </source>
</evidence>
<evidence type="ECO:0000256" key="6">
    <source>
        <dbReference type="SAM" id="MobiDB-lite"/>
    </source>
</evidence>
<feature type="compositionally biased region" description="Polar residues" evidence="6">
    <location>
        <begin position="951"/>
        <end position="961"/>
    </location>
</feature>
<keyword evidence="3 7" id="KW-0812">Transmembrane</keyword>
<accession>A0AAE0YPD1</accession>
<feature type="region of interest" description="Disordered" evidence="6">
    <location>
        <begin position="882"/>
        <end position="932"/>
    </location>
</feature>
<feature type="compositionally biased region" description="Basic and acidic residues" evidence="6">
    <location>
        <begin position="1143"/>
        <end position="1159"/>
    </location>
</feature>
<feature type="region of interest" description="Disordered" evidence="6">
    <location>
        <begin position="587"/>
        <end position="619"/>
    </location>
</feature>
<feature type="compositionally biased region" description="Polar residues" evidence="6">
    <location>
        <begin position="1091"/>
        <end position="1105"/>
    </location>
</feature>
<sequence>MFVSHAKVRIVGLGGRSRKRRPHRRRLELREMAKMPCLVPTALTVLLGLLAVAFGAGMALLGYLPTMDAVVEVSKNGTGAGRTGRLHAPSTSRSTTVLTPSSVHVGASDNGKNTHGSIVFNSSVPLSPTATSTRIFSVSSGTGSGSSSLLTNGPSYHQPSESAPPTNLPHDQQQQTSLQEQQHSHHPNLDGITTISATTTTATSHGSGAAVKRQMNTHQFLALQACSYAGPVVMAVGMFAMIMACVFYCEILDKYAILVPDKGHDSGLQKDELYQVIIEEMKKSYAQTLITAYTKAAERSLLIHEHNPGVPVGAPAAAAGAVRPDSEDPQQRPLPDPLLPYNPLEPLSLEQQIDIECEGYTPSPPIPNKRYSVIQARIQRLRSEDNWLKTSSLPNIRRSMSIKRAGRVGTKIADNSRTLSYDYTMDEARLRRKSMMLRSIVHWNSGSSGDLLTQQAQAARAMHQRRFSSAKALQSQPDDSLDELLQEQSHGSFPLTRLIQRRGTFACGDMRTRRMKFLILLQASESNEVFQQQKQQHHRRQSTFPSSKHPQHDNISMDSRSASRFAGIRRNSFIPYNTCDKFITTEEKRTARSSRRSSVNPFAPRLAQQYSQPERGTIRRHSFFPIRREDKIYESDPLEQRRHSFNPIGVNNTLKTEYAGGAGTHERRGSYNPDSKRGSYAPLSTSSGQQKSSRFLQVPGFEHEFHMERGPGGDSSDSETAGSPHLPSSPSSRQSDVWPYSCSHRPPGKLPLHGMGSPLPEAQPERQVVERRHSFNPVVRISAAGPDNETTTPGSGVPNVPIIVLNADTSGRFLTVPSQDIELGMTSGGFRGAEDVETMPEQRRHSFNAPFQPTESAQAYTKAGIEKPVPQRNISFKLDSLSTSMTPQVSSSLPTPPSNQFAKRSSLKRASIHKPTQVPSPTDSTSGAPVRPSSFKQEMVLFQPLARPDSRGTSPSSNLSFCGSERIGSERSPKASRTASMSSDNSAFTTSTLLNESCRNSEAPHLSPGAFRPVSPAGQLAYHHFHPASPRCRDRDVFRYAPTTADSISQYNELQFLLHSGPNPAGEIRRSASFRESRRRRVHHVRTDSSGSTGSGPATLSPSLNTDANAAIHRSRSAGSLPGERNIARREGDFRALRGSAPRWDDIRMSPQEAKRLAEESFASRTSSPQSPLRAFSYASSRVPKPPSPLVGKHWPPSRHDADSNSS</sequence>
<feature type="region of interest" description="Disordered" evidence="6">
    <location>
        <begin position="78"/>
        <end position="111"/>
    </location>
</feature>
<evidence type="ECO:0000256" key="3">
    <source>
        <dbReference type="ARBA" id="ARBA00022692"/>
    </source>
</evidence>
<feature type="compositionally biased region" description="Polar residues" evidence="6">
    <location>
        <begin position="542"/>
        <end position="557"/>
    </location>
</feature>
<feature type="transmembrane region" description="Helical" evidence="7">
    <location>
        <begin position="228"/>
        <end position="249"/>
    </location>
</feature>
<evidence type="ECO:0000313" key="8">
    <source>
        <dbReference type="EMBL" id="KAK3752900.1"/>
    </source>
</evidence>
<feature type="region of interest" description="Disordered" evidence="6">
    <location>
        <begin position="1143"/>
        <end position="1207"/>
    </location>
</feature>
<protein>
    <submittedName>
        <fullName evidence="8">Uncharacterized protein</fullName>
    </submittedName>
</protein>
<evidence type="ECO:0000313" key="9">
    <source>
        <dbReference type="Proteomes" id="UP001283361"/>
    </source>
</evidence>
<comment type="caution">
    <text evidence="8">The sequence shown here is derived from an EMBL/GenBank/DDBJ whole genome shotgun (WGS) entry which is preliminary data.</text>
</comment>
<keyword evidence="4 7" id="KW-1133">Transmembrane helix</keyword>
<feature type="compositionally biased region" description="Low complexity" evidence="6">
    <location>
        <begin position="170"/>
        <end position="181"/>
    </location>
</feature>
<feature type="region of interest" description="Disordered" evidence="6">
    <location>
        <begin position="143"/>
        <end position="192"/>
    </location>
</feature>
<reference evidence="8" key="1">
    <citation type="journal article" date="2023" name="G3 (Bethesda)">
        <title>A reference genome for the long-term kleptoplast-retaining sea slug Elysia crispata morphotype clarki.</title>
        <authorList>
            <person name="Eastman K.E."/>
            <person name="Pendleton A.L."/>
            <person name="Shaikh M.A."/>
            <person name="Suttiyut T."/>
            <person name="Ogas R."/>
            <person name="Tomko P."/>
            <person name="Gavelis G."/>
            <person name="Widhalm J.R."/>
            <person name="Wisecaver J.H."/>
        </authorList>
    </citation>
    <scope>NUCLEOTIDE SEQUENCE</scope>
    <source>
        <strain evidence="8">ECLA1</strain>
    </source>
</reference>
<organism evidence="8 9">
    <name type="scientific">Elysia crispata</name>
    <name type="common">lettuce slug</name>
    <dbReference type="NCBI Taxonomy" id="231223"/>
    <lineage>
        <taxon>Eukaryota</taxon>
        <taxon>Metazoa</taxon>
        <taxon>Spiralia</taxon>
        <taxon>Lophotrochozoa</taxon>
        <taxon>Mollusca</taxon>
        <taxon>Gastropoda</taxon>
        <taxon>Heterobranchia</taxon>
        <taxon>Euthyneura</taxon>
        <taxon>Panpulmonata</taxon>
        <taxon>Sacoglossa</taxon>
        <taxon>Placobranchoidea</taxon>
        <taxon>Plakobranchidae</taxon>
        <taxon>Elysia</taxon>
    </lineage>
</organism>
<feature type="compositionally biased region" description="Polar residues" evidence="6">
    <location>
        <begin position="882"/>
        <end position="903"/>
    </location>
</feature>
<feature type="region of interest" description="Disordered" evidence="6">
    <location>
        <begin position="634"/>
        <end position="693"/>
    </location>
</feature>
<comment type="subcellular location">
    <subcellularLocation>
        <location evidence="1">Membrane</location>
        <topology evidence="1">Multi-pass membrane protein</topology>
    </subcellularLocation>
</comment>
<feature type="compositionally biased region" description="Basic and acidic residues" evidence="6">
    <location>
        <begin position="1198"/>
        <end position="1207"/>
    </location>
</feature>
<feature type="compositionally biased region" description="Basic and acidic residues" evidence="6">
    <location>
        <begin position="664"/>
        <end position="677"/>
    </location>
</feature>
<dbReference type="Pfam" id="PF10177">
    <property type="entry name" value="DUF2371"/>
    <property type="match status" value="1"/>
</dbReference>
<evidence type="ECO:0000256" key="7">
    <source>
        <dbReference type="SAM" id="Phobius"/>
    </source>
</evidence>
<dbReference type="EMBL" id="JAWDGP010005734">
    <property type="protein sequence ID" value="KAK3752900.1"/>
    <property type="molecule type" value="Genomic_DNA"/>
</dbReference>
<feature type="region of interest" description="Disordered" evidence="6">
    <location>
        <begin position="705"/>
        <end position="765"/>
    </location>
</feature>
<feature type="region of interest" description="Disordered" evidence="6">
    <location>
        <begin position="529"/>
        <end position="557"/>
    </location>
</feature>
<feature type="compositionally biased region" description="Polar residues" evidence="6">
    <location>
        <begin position="682"/>
        <end position="693"/>
    </location>
</feature>